<organism evidence="3 4">
    <name type="scientific">Cotesia glomerata</name>
    <name type="common">Lepidopteran parasitic wasp</name>
    <name type="synonym">Apanteles glomeratus</name>
    <dbReference type="NCBI Taxonomy" id="32391"/>
    <lineage>
        <taxon>Eukaryota</taxon>
        <taxon>Metazoa</taxon>
        <taxon>Ecdysozoa</taxon>
        <taxon>Arthropoda</taxon>
        <taxon>Hexapoda</taxon>
        <taxon>Insecta</taxon>
        <taxon>Pterygota</taxon>
        <taxon>Neoptera</taxon>
        <taxon>Endopterygota</taxon>
        <taxon>Hymenoptera</taxon>
        <taxon>Apocrita</taxon>
        <taxon>Ichneumonoidea</taxon>
        <taxon>Braconidae</taxon>
        <taxon>Microgastrinae</taxon>
        <taxon>Cotesia</taxon>
    </lineage>
</organism>
<name>A0AAV7HZA2_COTGL</name>
<protein>
    <recommendedName>
        <fullName evidence="2">RAP domain-containing protein</fullName>
    </recommendedName>
</protein>
<comment type="caution">
    <text evidence="3">The sequence shown here is derived from an EMBL/GenBank/DDBJ whole genome shotgun (WGS) entry which is preliminary data.</text>
</comment>
<accession>A0AAV7HZA2</accession>
<gene>
    <name evidence="3" type="ORF">KQX54_019164</name>
</gene>
<dbReference type="AlphaFoldDB" id="A0AAV7HZA2"/>
<evidence type="ECO:0000256" key="1">
    <source>
        <dbReference type="SAM" id="MobiDB-lite"/>
    </source>
</evidence>
<sequence length="707" mass="82379">MFSRRLRILLSVQEQLSRLRFQSGVITRQVNLKTVCNDQQKTITNSKQIHTLSPALYQSAKPLNSQSQNSQLKYDNEENDSESESEVEDAESSEKAYSVRLTENLYAYTILKNSSRVNTLVPQLIPEEDIPEDVVARILEKNHEDYSPEEVLEDFRLLSFHRGRQKTGLLTVEKHKNILQTLKKYLNDFSDEELWSLFQYIELWYPMQLTTKQPLLIELEKAMDQECLLRMNLWSVDEWLKTCDLWYHLRQSRESNFVLRCMKKLGRKPNKLTAGNYLHYMFLFNISRKPDLNMYELEYRLEKCVNQFTGNELGIISMGFFKTSTPIRNPQLLEKIIDNCIRDINEIEEISFTAIMKITRYSLGLNNLGKFRKLLYAVKPRIPTVSTATLVHTAHAAATVLAYENEVIDEVLEKFLPCIPTARLKDLERMLFSLAIFKYPKESLQYKLIIEELRNPRRTSELKKFPKCLTTSLMHLSYAEIYPLDLIAKVLSPEFLKEAFNNNAFRIGRECMVVDMGLKVEVPEYTGPFLPERVINYLSKRYSSSEIDVGDPTGRIPSFQRFTLEFVQLLKEVVDSKEIIVLQLLPHLQRSEVLMCIDKENKIVPAAPHFQKIDFSSIKYAPKEPADCRWLAFILASHNHLFRGTAEPCGSLEAKIRQLKKIGYYPIVVPHASWYQSVKTLKEKKQYLKELLLQHDVNVQSKIQTSK</sequence>
<keyword evidence="4" id="KW-1185">Reference proteome</keyword>
<reference evidence="3 4" key="1">
    <citation type="journal article" date="2021" name="J. Hered.">
        <title>A chromosome-level genome assembly of the parasitoid wasp, Cotesia glomerata (Hymenoptera: Braconidae).</title>
        <authorList>
            <person name="Pinto B.J."/>
            <person name="Weis J.J."/>
            <person name="Gamble T."/>
            <person name="Ode P.J."/>
            <person name="Paul R."/>
            <person name="Zaspel J.M."/>
        </authorList>
    </citation>
    <scope>NUCLEOTIDE SEQUENCE [LARGE SCALE GENOMIC DNA]</scope>
    <source>
        <strain evidence="3">CgM1</strain>
    </source>
</reference>
<dbReference type="SMART" id="SM00952">
    <property type="entry name" value="RAP"/>
    <property type="match status" value="1"/>
</dbReference>
<feature type="compositionally biased region" description="Polar residues" evidence="1">
    <location>
        <begin position="61"/>
        <end position="73"/>
    </location>
</feature>
<evidence type="ECO:0000313" key="3">
    <source>
        <dbReference type="EMBL" id="KAH0550398.1"/>
    </source>
</evidence>
<evidence type="ECO:0000259" key="2">
    <source>
        <dbReference type="SMART" id="SM00952"/>
    </source>
</evidence>
<feature type="compositionally biased region" description="Acidic residues" evidence="1">
    <location>
        <begin position="77"/>
        <end position="91"/>
    </location>
</feature>
<dbReference type="EMBL" id="JAHXZJ010001864">
    <property type="protein sequence ID" value="KAH0550398.1"/>
    <property type="molecule type" value="Genomic_DNA"/>
</dbReference>
<dbReference type="InterPro" id="IPR013584">
    <property type="entry name" value="RAP"/>
</dbReference>
<feature type="region of interest" description="Disordered" evidence="1">
    <location>
        <begin position="61"/>
        <end position="95"/>
    </location>
</feature>
<evidence type="ECO:0000313" key="4">
    <source>
        <dbReference type="Proteomes" id="UP000826195"/>
    </source>
</evidence>
<proteinExistence type="predicted"/>
<feature type="domain" description="RAP" evidence="2">
    <location>
        <begin position="633"/>
        <end position="691"/>
    </location>
</feature>
<dbReference type="Proteomes" id="UP000826195">
    <property type="component" value="Unassembled WGS sequence"/>
</dbReference>